<proteinExistence type="predicted"/>
<evidence type="ECO:0000313" key="2">
    <source>
        <dbReference type="Proteomes" id="UP001493487"/>
    </source>
</evidence>
<accession>A0ABV1L027</accession>
<keyword evidence="2" id="KW-1185">Reference proteome</keyword>
<sequence length="97" mass="11486">MRRYVILFTQGLIWNKEKPFWEQQWNGHKEYWLKIREENNELKIHSGGPFSNHTGGMIIIDIEDEGILNGLIFKDPAVENFLLNPVVYPWQPVVSDF</sequence>
<comment type="caution">
    <text evidence="1">The sequence shown here is derived from an EMBL/GenBank/DDBJ whole genome shotgun (WGS) entry which is preliminary data.</text>
</comment>
<evidence type="ECO:0008006" key="3">
    <source>
        <dbReference type="Google" id="ProtNLM"/>
    </source>
</evidence>
<gene>
    <name evidence="1" type="ORF">QJS35_24995</name>
</gene>
<dbReference type="RefSeq" id="WP_232188009.1">
    <property type="nucleotide sequence ID" value="NZ_JAIOAP010000015.1"/>
</dbReference>
<dbReference type="Proteomes" id="UP001493487">
    <property type="component" value="Unassembled WGS sequence"/>
</dbReference>
<evidence type="ECO:0000313" key="1">
    <source>
        <dbReference type="EMBL" id="MEQ4485649.1"/>
    </source>
</evidence>
<dbReference type="InterPro" id="IPR011008">
    <property type="entry name" value="Dimeric_a/b-barrel"/>
</dbReference>
<dbReference type="SUPFAM" id="SSF54909">
    <property type="entry name" value="Dimeric alpha+beta barrel"/>
    <property type="match status" value="1"/>
</dbReference>
<name>A0ABV1L027_9BACL</name>
<organism evidence="1 2">
    <name type="scientific">Cohnella silvisoli</name>
    <dbReference type="NCBI Taxonomy" id="2873699"/>
    <lineage>
        <taxon>Bacteria</taxon>
        <taxon>Bacillati</taxon>
        <taxon>Bacillota</taxon>
        <taxon>Bacilli</taxon>
        <taxon>Bacillales</taxon>
        <taxon>Paenibacillaceae</taxon>
        <taxon>Cohnella</taxon>
    </lineage>
</organism>
<protein>
    <recommendedName>
        <fullName evidence="3">YCII-related domain-containing protein</fullName>
    </recommendedName>
</protein>
<dbReference type="EMBL" id="JASKHM010000016">
    <property type="protein sequence ID" value="MEQ4485649.1"/>
    <property type="molecule type" value="Genomic_DNA"/>
</dbReference>
<reference evidence="1 2" key="1">
    <citation type="journal article" date="2023" name="Genome Announc.">
        <title>Pan-Genome Analyses of the Genus Cohnella and Proposal of the Novel Species Cohnella silvisoli sp. nov., Isolated from Forest Soil.</title>
        <authorList>
            <person name="Wang C."/>
            <person name="Mao L."/>
            <person name="Bao G."/>
            <person name="Zhu H."/>
        </authorList>
    </citation>
    <scope>NUCLEOTIDE SEQUENCE [LARGE SCALE GENOMIC DNA]</scope>
    <source>
        <strain evidence="1 2">NL03-T5-1</strain>
    </source>
</reference>